<comment type="caution">
    <text evidence="7">The sequence shown here is derived from an EMBL/GenBank/DDBJ whole genome shotgun (WGS) entry which is preliminary data.</text>
</comment>
<feature type="transmembrane region" description="Helical" evidence="5">
    <location>
        <begin position="117"/>
        <end position="137"/>
    </location>
</feature>
<evidence type="ECO:0000259" key="6">
    <source>
        <dbReference type="Pfam" id="PF09335"/>
    </source>
</evidence>
<keyword evidence="8" id="KW-1185">Reference proteome</keyword>
<name>A0ABQ7FWE5_DUNSA</name>
<feature type="domain" description="VTT" evidence="6">
    <location>
        <begin position="101"/>
        <end position="220"/>
    </location>
</feature>
<dbReference type="PANTHER" id="PTHR43220">
    <property type="match status" value="1"/>
</dbReference>
<keyword evidence="2 5" id="KW-0812">Transmembrane</keyword>
<evidence type="ECO:0000256" key="4">
    <source>
        <dbReference type="ARBA" id="ARBA00023136"/>
    </source>
</evidence>
<dbReference type="InterPro" id="IPR045014">
    <property type="entry name" value="TM41A/B"/>
</dbReference>
<evidence type="ECO:0000256" key="3">
    <source>
        <dbReference type="ARBA" id="ARBA00022989"/>
    </source>
</evidence>
<feature type="transmembrane region" description="Helical" evidence="5">
    <location>
        <begin position="232"/>
        <end position="253"/>
    </location>
</feature>
<evidence type="ECO:0000313" key="7">
    <source>
        <dbReference type="EMBL" id="KAF5826686.1"/>
    </source>
</evidence>
<evidence type="ECO:0000313" key="8">
    <source>
        <dbReference type="Proteomes" id="UP000815325"/>
    </source>
</evidence>
<proteinExistence type="predicted"/>
<accession>A0ABQ7FWE5</accession>
<dbReference type="Proteomes" id="UP000815325">
    <property type="component" value="Unassembled WGS sequence"/>
</dbReference>
<protein>
    <recommendedName>
        <fullName evidence="6">VTT domain-containing protein</fullName>
    </recommendedName>
</protein>
<organism evidence="7 8">
    <name type="scientific">Dunaliella salina</name>
    <name type="common">Green alga</name>
    <name type="synonym">Protococcus salinus</name>
    <dbReference type="NCBI Taxonomy" id="3046"/>
    <lineage>
        <taxon>Eukaryota</taxon>
        <taxon>Viridiplantae</taxon>
        <taxon>Chlorophyta</taxon>
        <taxon>core chlorophytes</taxon>
        <taxon>Chlorophyceae</taxon>
        <taxon>CS clade</taxon>
        <taxon>Chlamydomonadales</taxon>
        <taxon>Dunaliellaceae</taxon>
        <taxon>Dunaliella</taxon>
    </lineage>
</organism>
<sequence length="283" mass="30355">MMAPGEKGTLLKSRPQGVRRSLLRILLVLCVIGTLLFAYFNSLPKIEPHVWSAIRGNFPPHSLSSLRELRDALVGYSANYPVRIGLAVAFVYMGMQTFAIPGTTSLSLVLGALFGRWLGFTLVALTSTAGACCCYILSWAVGKPIAKAIWPERLSSFQAEVAHRRKALLNYMLFLRMTPLLPNVFINVASPIVGVPLHVFGLATLIGCAPNNFVAANAGAHLGELNSMADLVSLRLVAFMCVMGVIALIPGLWMRTDTAKPVAENGLSSSEVDAKGAGGKKET</sequence>
<keyword evidence="3 5" id="KW-1133">Transmembrane helix</keyword>
<dbReference type="InterPro" id="IPR032816">
    <property type="entry name" value="VTT_dom"/>
</dbReference>
<dbReference type="PANTHER" id="PTHR43220:SF7">
    <property type="entry name" value="SNARE ASSOCIATED GOLGI PROTEIN FAMILY"/>
    <property type="match status" value="1"/>
</dbReference>
<keyword evidence="4 5" id="KW-0472">Membrane</keyword>
<dbReference type="Pfam" id="PF09335">
    <property type="entry name" value="VTT_dom"/>
    <property type="match status" value="1"/>
</dbReference>
<reference evidence="7" key="1">
    <citation type="submission" date="2017-08" db="EMBL/GenBank/DDBJ databases">
        <authorList>
            <person name="Polle J.E."/>
            <person name="Barry K."/>
            <person name="Cushman J."/>
            <person name="Schmutz J."/>
            <person name="Tran D."/>
            <person name="Hathwaick L.T."/>
            <person name="Yim W.C."/>
            <person name="Jenkins J."/>
            <person name="Mckie-Krisberg Z.M."/>
            <person name="Prochnik S."/>
            <person name="Lindquist E."/>
            <person name="Dockter R.B."/>
            <person name="Adam C."/>
            <person name="Molina H."/>
            <person name="Bunkerborg J."/>
            <person name="Jin E."/>
            <person name="Buchheim M."/>
            <person name="Magnuson J."/>
        </authorList>
    </citation>
    <scope>NUCLEOTIDE SEQUENCE</scope>
    <source>
        <strain evidence="7">CCAP 19/18</strain>
    </source>
</reference>
<feature type="transmembrane region" description="Helical" evidence="5">
    <location>
        <begin position="21"/>
        <end position="40"/>
    </location>
</feature>
<evidence type="ECO:0000256" key="2">
    <source>
        <dbReference type="ARBA" id="ARBA00022692"/>
    </source>
</evidence>
<dbReference type="EMBL" id="MU070770">
    <property type="protein sequence ID" value="KAF5826686.1"/>
    <property type="molecule type" value="Genomic_DNA"/>
</dbReference>
<evidence type="ECO:0000256" key="1">
    <source>
        <dbReference type="ARBA" id="ARBA00004141"/>
    </source>
</evidence>
<evidence type="ECO:0000256" key="5">
    <source>
        <dbReference type="SAM" id="Phobius"/>
    </source>
</evidence>
<comment type="subcellular location">
    <subcellularLocation>
        <location evidence="1">Membrane</location>
        <topology evidence="1">Multi-pass membrane protein</topology>
    </subcellularLocation>
</comment>
<gene>
    <name evidence="7" type="ORF">DUNSADRAFT_2364</name>
</gene>